<feature type="compositionally biased region" description="Basic and acidic residues" evidence="1">
    <location>
        <begin position="419"/>
        <end position="434"/>
    </location>
</feature>
<feature type="compositionally biased region" description="Basic residues" evidence="1">
    <location>
        <begin position="327"/>
        <end position="340"/>
    </location>
</feature>
<feature type="compositionally biased region" description="Polar residues" evidence="1">
    <location>
        <begin position="387"/>
        <end position="396"/>
    </location>
</feature>
<feature type="compositionally biased region" description="Basic and acidic residues" evidence="1">
    <location>
        <begin position="370"/>
        <end position="383"/>
    </location>
</feature>
<organism evidence="2 3">
    <name type="scientific">Armillaria novae-zelandiae</name>
    <dbReference type="NCBI Taxonomy" id="153914"/>
    <lineage>
        <taxon>Eukaryota</taxon>
        <taxon>Fungi</taxon>
        <taxon>Dikarya</taxon>
        <taxon>Basidiomycota</taxon>
        <taxon>Agaricomycotina</taxon>
        <taxon>Agaricomycetes</taxon>
        <taxon>Agaricomycetidae</taxon>
        <taxon>Agaricales</taxon>
        <taxon>Marasmiineae</taxon>
        <taxon>Physalacriaceae</taxon>
        <taxon>Armillaria</taxon>
    </lineage>
</organism>
<name>A0AA39NY94_9AGAR</name>
<feature type="compositionally biased region" description="Acidic residues" evidence="1">
    <location>
        <begin position="352"/>
        <end position="361"/>
    </location>
</feature>
<reference evidence="2" key="1">
    <citation type="submission" date="2023-06" db="EMBL/GenBank/DDBJ databases">
        <authorList>
            <consortium name="Lawrence Berkeley National Laboratory"/>
            <person name="Ahrendt S."/>
            <person name="Sahu N."/>
            <person name="Indic B."/>
            <person name="Wong-Bajracharya J."/>
            <person name="Merenyi Z."/>
            <person name="Ke H.-M."/>
            <person name="Monk M."/>
            <person name="Kocsube S."/>
            <person name="Drula E."/>
            <person name="Lipzen A."/>
            <person name="Balint B."/>
            <person name="Henrissat B."/>
            <person name="Andreopoulos B."/>
            <person name="Martin F.M."/>
            <person name="Harder C.B."/>
            <person name="Rigling D."/>
            <person name="Ford K.L."/>
            <person name="Foster G.D."/>
            <person name="Pangilinan J."/>
            <person name="Papanicolaou A."/>
            <person name="Barry K."/>
            <person name="LaButti K."/>
            <person name="Viragh M."/>
            <person name="Koriabine M."/>
            <person name="Yan M."/>
            <person name="Riley R."/>
            <person name="Champramary S."/>
            <person name="Plett K.L."/>
            <person name="Tsai I.J."/>
            <person name="Slot J."/>
            <person name="Sipos G."/>
            <person name="Plett J."/>
            <person name="Nagy L.G."/>
            <person name="Grigoriev I.V."/>
        </authorList>
    </citation>
    <scope>NUCLEOTIDE SEQUENCE</scope>
    <source>
        <strain evidence="2">ICMP 16352</strain>
    </source>
</reference>
<accession>A0AA39NY94</accession>
<feature type="compositionally biased region" description="Basic and acidic residues" evidence="1">
    <location>
        <begin position="310"/>
        <end position="326"/>
    </location>
</feature>
<dbReference type="EMBL" id="JAUEPR010000029">
    <property type="protein sequence ID" value="KAK0474078.1"/>
    <property type="molecule type" value="Genomic_DNA"/>
</dbReference>
<gene>
    <name evidence="2" type="ORF">IW261DRAFT_1610698</name>
</gene>
<dbReference type="AlphaFoldDB" id="A0AA39NY94"/>
<feature type="compositionally biased region" description="Low complexity" evidence="1">
    <location>
        <begin position="227"/>
        <end position="238"/>
    </location>
</feature>
<protein>
    <submittedName>
        <fullName evidence="2">Uncharacterized protein</fullName>
    </submittedName>
</protein>
<evidence type="ECO:0000256" key="1">
    <source>
        <dbReference type="SAM" id="MobiDB-lite"/>
    </source>
</evidence>
<sequence>MLDRDEADRLPVVIPQEDIDNDPEAFAWYDGPQGGGFTVPFQFKKYPNRPVNETPMGYLHYIVNKCNWYTKDIHWAFFDAIGTYFEGLMEYAEDHYAEFIIPGFLRKHRGKRLQQCRDKPWMEWTAKRPDLTQKYTVYFTAVQCLLDNPRHYTANRDIGELLSATQYEDDLDLVEEDDEYDIDSFINDDDAEEDQEQEQESSETADDSEASSRTEVESTQPSDVEGSESGISGGINSELSMWTPPRMIPVNGMASLGSTYRLEKRHNSCSPVPMPPPPTPRKRRKAPGSSQMNSASKAPPRKRKFSSVDSSDHSEDSDHAEEDKPAKSRRCKRGPQKGKQKAPTSEMKDFLSGDDSEESNGNEDYVGSATEKDNLSDLADGWKPKLYTSSSNTQCGAQPHQLRSGREYGPNKSCLNKEAASKESPRPTSRDRESPGVIRSAISSANDSGSDEPNRLNILGSTSERTSSPDTQGIPRRRPPELGPTHAYVPNSDQATSSSKRRRTAYRVVSSSEDAVTQDTNSQNLVLLRLKGLFADSGD</sequence>
<feature type="compositionally biased region" description="Acidic residues" evidence="1">
    <location>
        <begin position="188"/>
        <end position="209"/>
    </location>
</feature>
<comment type="caution">
    <text evidence="2">The sequence shown here is derived from an EMBL/GenBank/DDBJ whole genome shotgun (WGS) entry which is preliminary data.</text>
</comment>
<feature type="compositionally biased region" description="Polar residues" evidence="1">
    <location>
        <begin position="459"/>
        <end position="471"/>
    </location>
</feature>
<dbReference type="Proteomes" id="UP001175227">
    <property type="component" value="Unassembled WGS sequence"/>
</dbReference>
<feature type="region of interest" description="Disordered" evidence="1">
    <location>
        <begin position="188"/>
        <end position="240"/>
    </location>
</feature>
<keyword evidence="3" id="KW-1185">Reference proteome</keyword>
<evidence type="ECO:0000313" key="3">
    <source>
        <dbReference type="Proteomes" id="UP001175227"/>
    </source>
</evidence>
<proteinExistence type="predicted"/>
<evidence type="ECO:0000313" key="2">
    <source>
        <dbReference type="EMBL" id="KAK0474078.1"/>
    </source>
</evidence>
<feature type="region of interest" description="Disordered" evidence="1">
    <location>
        <begin position="258"/>
        <end position="503"/>
    </location>
</feature>